<dbReference type="PRINTS" id="PR00032">
    <property type="entry name" value="HTHARAC"/>
</dbReference>
<gene>
    <name evidence="5" type="ORF">FB466_2477</name>
</gene>
<dbReference type="InterPro" id="IPR020449">
    <property type="entry name" value="Tscrpt_reg_AraC-type_HTH"/>
</dbReference>
<dbReference type="Gene3D" id="1.10.10.60">
    <property type="entry name" value="Homeodomain-like"/>
    <property type="match status" value="1"/>
</dbReference>
<accession>A0A543HT44</accession>
<dbReference type="PANTHER" id="PTHR46796">
    <property type="entry name" value="HTH-TYPE TRANSCRIPTIONAL ACTIVATOR RHAS-RELATED"/>
    <property type="match status" value="1"/>
</dbReference>
<protein>
    <submittedName>
        <fullName evidence="5">AraC family transcriptional regulator</fullName>
    </submittedName>
</protein>
<dbReference type="Pfam" id="PF20240">
    <property type="entry name" value="DUF6597"/>
    <property type="match status" value="1"/>
</dbReference>
<dbReference type="InterPro" id="IPR018060">
    <property type="entry name" value="HTH_AraC"/>
</dbReference>
<dbReference type="InterPro" id="IPR046532">
    <property type="entry name" value="DUF6597"/>
</dbReference>
<keyword evidence="1" id="KW-0805">Transcription regulation</keyword>
<dbReference type="PROSITE" id="PS01124">
    <property type="entry name" value="HTH_ARAC_FAMILY_2"/>
    <property type="match status" value="1"/>
</dbReference>
<feature type="domain" description="HTH araC/xylS-type" evidence="4">
    <location>
        <begin position="177"/>
        <end position="278"/>
    </location>
</feature>
<evidence type="ECO:0000313" key="6">
    <source>
        <dbReference type="Proteomes" id="UP000318331"/>
    </source>
</evidence>
<evidence type="ECO:0000259" key="4">
    <source>
        <dbReference type="PROSITE" id="PS01124"/>
    </source>
</evidence>
<dbReference type="AlphaFoldDB" id="A0A543HT44"/>
<dbReference type="SUPFAM" id="SSF46689">
    <property type="entry name" value="Homeodomain-like"/>
    <property type="match status" value="1"/>
</dbReference>
<keyword evidence="3" id="KW-0804">Transcription</keyword>
<dbReference type="Pfam" id="PF12833">
    <property type="entry name" value="HTH_18"/>
    <property type="match status" value="1"/>
</dbReference>
<comment type="caution">
    <text evidence="5">The sequence shown here is derived from an EMBL/GenBank/DDBJ whole genome shotgun (WGS) entry which is preliminary data.</text>
</comment>
<proteinExistence type="predicted"/>
<evidence type="ECO:0000313" key="5">
    <source>
        <dbReference type="EMBL" id="TQM61521.1"/>
    </source>
</evidence>
<dbReference type="EMBL" id="VFPN01000003">
    <property type="protein sequence ID" value="TQM61521.1"/>
    <property type="molecule type" value="Genomic_DNA"/>
</dbReference>
<dbReference type="GO" id="GO:0043565">
    <property type="term" value="F:sequence-specific DNA binding"/>
    <property type="evidence" value="ECO:0007669"/>
    <property type="project" value="InterPro"/>
</dbReference>
<dbReference type="InterPro" id="IPR018062">
    <property type="entry name" value="HTH_AraC-typ_CS"/>
</dbReference>
<sequence>MPIPGPILERMRHESERPSSKGLINPSEGAPMVTINRVLPAADLAEVVTHFWIPRWSLPRGAEVTQRVLQFPATNLVVDADSCGLHGAVNHLRLHALSGTGWAIGALLRPGAARALLGSSAHSILNTQFPLTDPASLALAETIRARSENNDACVAVIESWLRGRAALWSAEAARERTQVNQIIDRVRDDPTLLRVEALAAAAHVSPRTLQRLLREHIGVTPKWVIQGFRLREAAHRLRDVRPPALSELAASLGYADQAHFTRDFRAVLGENPHNYRDQNAAGLAATAERRMRFS</sequence>
<organism evidence="5 6">
    <name type="scientific">Klugiella xanthotipulae</name>
    <dbReference type="NCBI Taxonomy" id="244735"/>
    <lineage>
        <taxon>Bacteria</taxon>
        <taxon>Bacillati</taxon>
        <taxon>Actinomycetota</taxon>
        <taxon>Actinomycetes</taxon>
        <taxon>Micrococcales</taxon>
        <taxon>Microbacteriaceae</taxon>
        <taxon>Klugiella</taxon>
    </lineage>
</organism>
<dbReference type="GO" id="GO:0003700">
    <property type="term" value="F:DNA-binding transcription factor activity"/>
    <property type="evidence" value="ECO:0007669"/>
    <property type="project" value="InterPro"/>
</dbReference>
<dbReference type="SMART" id="SM00342">
    <property type="entry name" value="HTH_ARAC"/>
    <property type="match status" value="1"/>
</dbReference>
<reference evidence="5 6" key="1">
    <citation type="submission" date="2019-06" db="EMBL/GenBank/DDBJ databases">
        <title>Sequencing the genomes of 1000 actinobacteria strains.</title>
        <authorList>
            <person name="Klenk H.-P."/>
        </authorList>
    </citation>
    <scope>NUCLEOTIDE SEQUENCE [LARGE SCALE GENOMIC DNA]</scope>
    <source>
        <strain evidence="5 6">DSM 18031</strain>
    </source>
</reference>
<keyword evidence="6" id="KW-1185">Reference proteome</keyword>
<dbReference type="InterPro" id="IPR009057">
    <property type="entry name" value="Homeodomain-like_sf"/>
</dbReference>
<evidence type="ECO:0000256" key="3">
    <source>
        <dbReference type="ARBA" id="ARBA00023163"/>
    </source>
</evidence>
<dbReference type="Proteomes" id="UP000318331">
    <property type="component" value="Unassembled WGS sequence"/>
</dbReference>
<name>A0A543HT44_9MICO</name>
<evidence type="ECO:0000256" key="2">
    <source>
        <dbReference type="ARBA" id="ARBA00023125"/>
    </source>
</evidence>
<evidence type="ECO:0000256" key="1">
    <source>
        <dbReference type="ARBA" id="ARBA00023015"/>
    </source>
</evidence>
<dbReference type="InterPro" id="IPR050204">
    <property type="entry name" value="AraC_XylS_family_regulators"/>
</dbReference>
<dbReference type="PROSITE" id="PS00041">
    <property type="entry name" value="HTH_ARAC_FAMILY_1"/>
    <property type="match status" value="1"/>
</dbReference>
<keyword evidence="2" id="KW-0238">DNA-binding</keyword>